<evidence type="ECO:0000313" key="2">
    <source>
        <dbReference type="EMBL" id="KUG57620.1"/>
    </source>
</evidence>
<dbReference type="Gene3D" id="3.90.1200.10">
    <property type="match status" value="1"/>
</dbReference>
<dbReference type="EMBL" id="LQBL01000004">
    <property type="protein sequence ID" value="KUG57620.1"/>
    <property type="molecule type" value="Genomic_DNA"/>
</dbReference>
<organism evidence="2 3">
    <name type="scientific">Serinicoccus chungangensis</name>
    <dbReference type="NCBI Taxonomy" id="767452"/>
    <lineage>
        <taxon>Bacteria</taxon>
        <taxon>Bacillati</taxon>
        <taxon>Actinomycetota</taxon>
        <taxon>Actinomycetes</taxon>
        <taxon>Micrococcales</taxon>
        <taxon>Ornithinimicrobiaceae</taxon>
        <taxon>Serinicoccus</taxon>
    </lineage>
</organism>
<gene>
    <name evidence="2" type="ORF">AVL62_15965</name>
</gene>
<evidence type="ECO:0000259" key="1">
    <source>
        <dbReference type="Pfam" id="PF01636"/>
    </source>
</evidence>
<comment type="caution">
    <text evidence="2">The sequence shown here is derived from an EMBL/GenBank/DDBJ whole genome shotgun (WGS) entry which is preliminary data.</text>
</comment>
<sequence length="300" mass="31893">MAFLSWPQVVSQVNGHLGTDYQLLGRLGGGRQGGAWTVIDGAAGSRPVVRVLTWTSHPGLVARRAQTARIVRDLRRRGYPTPCWHHWGTLASGVTFVIADLAPGHTGTWDTMPVEDLIAAVELQAGAAGPSEGSWSDYLSWALTAPDGPRADLAALGATSDPLLRRIEDTARLLSRTMVPSGDAVHGDLTLDNILIDHTHTRTGQPPRIAIIDVGACGPGTRALDYAWLYRDATTHDARPAAERLQSAGRGVAGDHVWQLCLALACLEVAAFVARHGNGEDAAAELTTQEAVLSHATTHP</sequence>
<accession>A0A0W8ICC6</accession>
<protein>
    <recommendedName>
        <fullName evidence="1">Aminoglycoside phosphotransferase domain-containing protein</fullName>
    </recommendedName>
</protein>
<dbReference type="OrthoDB" id="5019367at2"/>
<dbReference type="InterPro" id="IPR011009">
    <property type="entry name" value="Kinase-like_dom_sf"/>
</dbReference>
<dbReference type="AlphaFoldDB" id="A0A0W8ICC6"/>
<dbReference type="Pfam" id="PF01636">
    <property type="entry name" value="APH"/>
    <property type="match status" value="1"/>
</dbReference>
<dbReference type="Proteomes" id="UP000054837">
    <property type="component" value="Unassembled WGS sequence"/>
</dbReference>
<dbReference type="InterPro" id="IPR002575">
    <property type="entry name" value="Aminoglycoside_PTrfase"/>
</dbReference>
<evidence type="ECO:0000313" key="3">
    <source>
        <dbReference type="Proteomes" id="UP000054837"/>
    </source>
</evidence>
<keyword evidence="3" id="KW-1185">Reference proteome</keyword>
<dbReference type="RefSeq" id="WP_058890189.1">
    <property type="nucleotide sequence ID" value="NZ_LQBL01000004.1"/>
</dbReference>
<feature type="domain" description="Aminoglycoside phosphotransferase" evidence="1">
    <location>
        <begin position="131"/>
        <end position="249"/>
    </location>
</feature>
<reference evidence="2 3" key="1">
    <citation type="submission" date="2015-12" db="EMBL/GenBank/DDBJ databases">
        <title>Serinicoccus chungangenesis strain CD08_5 genome sequencing and assembly.</title>
        <authorList>
            <person name="Chander A.M."/>
            <person name="Kaur G."/>
            <person name="Nair G.R."/>
            <person name="Dhawan D.K."/>
            <person name="Kochhar R.K."/>
            <person name="Mayilraj S."/>
            <person name="Bhadada S.K."/>
        </authorList>
    </citation>
    <scope>NUCLEOTIDE SEQUENCE [LARGE SCALE GENOMIC DNA]</scope>
    <source>
        <strain evidence="2 3">CD08_5</strain>
    </source>
</reference>
<proteinExistence type="predicted"/>
<dbReference type="SUPFAM" id="SSF56112">
    <property type="entry name" value="Protein kinase-like (PK-like)"/>
    <property type="match status" value="1"/>
</dbReference>
<name>A0A0W8ICC6_9MICO</name>
<dbReference type="STRING" id="767452.AVL62_15965"/>